<sequence length="61" mass="6607">MSNWELERRRSFSSMLGTVEKNMGASSPLGFDDGDQGSLTSTGSRFNLGPHTDHLSTTSSQ</sequence>
<protein>
    <submittedName>
        <fullName evidence="2">Uncharacterized protein</fullName>
    </submittedName>
</protein>
<dbReference type="EMBL" id="KQ250692">
    <property type="protein sequence ID" value="KNC70605.1"/>
    <property type="molecule type" value="Genomic_DNA"/>
</dbReference>
<gene>
    <name evidence="2" type="ORF">SARC_16865</name>
</gene>
<organism evidence="2 3">
    <name type="scientific">Sphaeroforma arctica JP610</name>
    <dbReference type="NCBI Taxonomy" id="667725"/>
    <lineage>
        <taxon>Eukaryota</taxon>
        <taxon>Ichthyosporea</taxon>
        <taxon>Ichthyophonida</taxon>
        <taxon>Sphaeroforma</taxon>
    </lineage>
</organism>
<dbReference type="Proteomes" id="UP000054560">
    <property type="component" value="Unassembled WGS sequence"/>
</dbReference>
<dbReference type="AlphaFoldDB" id="A0A0L0F1L5"/>
<proteinExistence type="predicted"/>
<reference evidence="2 3" key="1">
    <citation type="submission" date="2011-02" db="EMBL/GenBank/DDBJ databases">
        <title>The Genome Sequence of Sphaeroforma arctica JP610.</title>
        <authorList>
            <consortium name="The Broad Institute Genome Sequencing Platform"/>
            <person name="Russ C."/>
            <person name="Cuomo C."/>
            <person name="Young S.K."/>
            <person name="Zeng Q."/>
            <person name="Gargeya S."/>
            <person name="Alvarado L."/>
            <person name="Berlin A."/>
            <person name="Chapman S.B."/>
            <person name="Chen Z."/>
            <person name="Freedman E."/>
            <person name="Gellesch M."/>
            <person name="Goldberg J."/>
            <person name="Griggs A."/>
            <person name="Gujja S."/>
            <person name="Heilman E."/>
            <person name="Heiman D."/>
            <person name="Howarth C."/>
            <person name="Mehta T."/>
            <person name="Neiman D."/>
            <person name="Pearson M."/>
            <person name="Roberts A."/>
            <person name="Saif S."/>
            <person name="Shea T."/>
            <person name="Shenoy N."/>
            <person name="Sisk P."/>
            <person name="Stolte C."/>
            <person name="Sykes S."/>
            <person name="White J."/>
            <person name="Yandava C."/>
            <person name="Burger G."/>
            <person name="Gray M.W."/>
            <person name="Holland P.W.H."/>
            <person name="King N."/>
            <person name="Lang F.B.F."/>
            <person name="Roger A.J."/>
            <person name="Ruiz-Trillo I."/>
            <person name="Haas B."/>
            <person name="Nusbaum C."/>
            <person name="Birren B."/>
        </authorList>
    </citation>
    <scope>NUCLEOTIDE SEQUENCE [LARGE SCALE GENOMIC DNA]</scope>
    <source>
        <strain evidence="2 3">JP610</strain>
    </source>
</reference>
<evidence type="ECO:0000256" key="1">
    <source>
        <dbReference type="SAM" id="MobiDB-lite"/>
    </source>
</evidence>
<dbReference type="GeneID" id="25917369"/>
<evidence type="ECO:0000313" key="3">
    <source>
        <dbReference type="Proteomes" id="UP000054560"/>
    </source>
</evidence>
<feature type="non-terminal residue" evidence="2">
    <location>
        <position position="61"/>
    </location>
</feature>
<feature type="region of interest" description="Disordered" evidence="1">
    <location>
        <begin position="19"/>
        <end position="61"/>
    </location>
</feature>
<evidence type="ECO:0000313" key="2">
    <source>
        <dbReference type="EMBL" id="KNC70605.1"/>
    </source>
</evidence>
<accession>A0A0L0F1L5</accession>
<name>A0A0L0F1L5_9EUKA</name>
<keyword evidence="3" id="KW-1185">Reference proteome</keyword>
<dbReference type="RefSeq" id="XP_014144507.1">
    <property type="nucleotide sequence ID" value="XM_014289032.1"/>
</dbReference>